<keyword evidence="3" id="KW-0804">Transcription</keyword>
<dbReference type="PRINTS" id="PR00038">
    <property type="entry name" value="HTHLUXR"/>
</dbReference>
<dbReference type="CDD" id="cd06170">
    <property type="entry name" value="LuxR_C_like"/>
    <property type="match status" value="1"/>
</dbReference>
<dbReference type="GO" id="GO:0006355">
    <property type="term" value="P:regulation of DNA-templated transcription"/>
    <property type="evidence" value="ECO:0007669"/>
    <property type="project" value="InterPro"/>
</dbReference>
<dbReference type="InterPro" id="IPR016032">
    <property type="entry name" value="Sig_transdc_resp-reg_C-effctor"/>
</dbReference>
<name>A0A3B0RKQ7_9ZZZZ</name>
<dbReference type="PANTHER" id="PTHR44688">
    <property type="entry name" value="DNA-BINDING TRANSCRIPTIONAL ACTIVATOR DEVR_DOSR"/>
    <property type="match status" value="1"/>
</dbReference>
<feature type="domain" description="HTH luxR-type" evidence="4">
    <location>
        <begin position="72"/>
        <end position="137"/>
    </location>
</feature>
<gene>
    <name evidence="5" type="ORF">MNBD_ALPHA06-1669</name>
</gene>
<accession>A0A3B0RKQ7</accession>
<dbReference type="SMART" id="SM00421">
    <property type="entry name" value="HTH_LUXR"/>
    <property type="match status" value="1"/>
</dbReference>
<dbReference type="EMBL" id="UOEE01000170">
    <property type="protein sequence ID" value="VAV93730.1"/>
    <property type="molecule type" value="Genomic_DNA"/>
</dbReference>
<dbReference type="InterPro" id="IPR000792">
    <property type="entry name" value="Tscrpt_reg_LuxR_C"/>
</dbReference>
<dbReference type="AlphaFoldDB" id="A0A3B0RKQ7"/>
<organism evidence="5">
    <name type="scientific">hydrothermal vent metagenome</name>
    <dbReference type="NCBI Taxonomy" id="652676"/>
    <lineage>
        <taxon>unclassified sequences</taxon>
        <taxon>metagenomes</taxon>
        <taxon>ecological metagenomes</taxon>
    </lineage>
</organism>
<dbReference type="GO" id="GO:0003677">
    <property type="term" value="F:DNA binding"/>
    <property type="evidence" value="ECO:0007669"/>
    <property type="project" value="UniProtKB-KW"/>
</dbReference>
<sequence>MNQPNDVDITPEQTQQLFRYLLREANMRDYLRLYPDTQQRFAVLVQFMPAEQIAAALLALEQEEMPVSNIGKLVNTFNLTGTESAVALLLMAGYSLPDIAGIRNISRNTARNHLQNIFEKTETNRQPELIRRLHDLLGEN</sequence>
<evidence type="ECO:0000259" key="4">
    <source>
        <dbReference type="PROSITE" id="PS50043"/>
    </source>
</evidence>
<proteinExistence type="predicted"/>
<dbReference type="Pfam" id="PF00196">
    <property type="entry name" value="GerE"/>
    <property type="match status" value="1"/>
</dbReference>
<evidence type="ECO:0000313" key="5">
    <source>
        <dbReference type="EMBL" id="VAV93730.1"/>
    </source>
</evidence>
<dbReference type="PROSITE" id="PS50043">
    <property type="entry name" value="HTH_LUXR_2"/>
    <property type="match status" value="1"/>
</dbReference>
<keyword evidence="1" id="KW-0805">Transcription regulation</keyword>
<dbReference type="Gene3D" id="1.10.10.10">
    <property type="entry name" value="Winged helix-like DNA-binding domain superfamily/Winged helix DNA-binding domain"/>
    <property type="match status" value="1"/>
</dbReference>
<dbReference type="InterPro" id="IPR036388">
    <property type="entry name" value="WH-like_DNA-bd_sf"/>
</dbReference>
<reference evidence="5" key="1">
    <citation type="submission" date="2018-06" db="EMBL/GenBank/DDBJ databases">
        <authorList>
            <person name="Zhirakovskaya E."/>
        </authorList>
    </citation>
    <scope>NUCLEOTIDE SEQUENCE</scope>
</reference>
<evidence type="ECO:0000256" key="3">
    <source>
        <dbReference type="ARBA" id="ARBA00023163"/>
    </source>
</evidence>
<dbReference type="PANTHER" id="PTHR44688:SF16">
    <property type="entry name" value="DNA-BINDING TRANSCRIPTIONAL ACTIVATOR DEVR_DOSR"/>
    <property type="match status" value="1"/>
</dbReference>
<protein>
    <recommendedName>
        <fullName evidence="4">HTH luxR-type domain-containing protein</fullName>
    </recommendedName>
</protein>
<evidence type="ECO:0000256" key="2">
    <source>
        <dbReference type="ARBA" id="ARBA00023125"/>
    </source>
</evidence>
<evidence type="ECO:0000256" key="1">
    <source>
        <dbReference type="ARBA" id="ARBA00023015"/>
    </source>
</evidence>
<dbReference type="SUPFAM" id="SSF46894">
    <property type="entry name" value="C-terminal effector domain of the bipartite response regulators"/>
    <property type="match status" value="1"/>
</dbReference>
<keyword evidence="2" id="KW-0238">DNA-binding</keyword>